<proteinExistence type="predicted"/>
<dbReference type="OrthoDB" id="9793179at2"/>
<dbReference type="RefSeq" id="WP_076706303.1">
    <property type="nucleotide sequence ID" value="NZ_CP015096.1"/>
</dbReference>
<gene>
    <name evidence="1" type="ORF">Ga0080574_TMP5076</name>
</gene>
<keyword evidence="1" id="KW-0614">Plasmid</keyword>
<accession>A0A1P8V157</accession>
<sequence length="161" mass="17998">MGFSKDKGTGRDLREHFNKLVHHQTRDDLLDRIVALRGTATGLMFRDLLTFLHGRISERKQGAEATHPRVILGVEQVEETTIRRLLDEPRDMMALTGMLASLNTDIWTARSATCPDALLRHERGYPEEMGAIAALIDEALDLRPCSAQIGRSVPRGGPVMR</sequence>
<evidence type="ECO:0000313" key="2">
    <source>
        <dbReference type="Proteomes" id="UP000187059"/>
    </source>
</evidence>
<evidence type="ECO:0000313" key="1">
    <source>
        <dbReference type="EMBL" id="APZ55358.1"/>
    </source>
</evidence>
<organism evidence="1 2">
    <name type="scientific">Salipiger abyssi</name>
    <dbReference type="NCBI Taxonomy" id="1250539"/>
    <lineage>
        <taxon>Bacteria</taxon>
        <taxon>Pseudomonadati</taxon>
        <taxon>Pseudomonadota</taxon>
        <taxon>Alphaproteobacteria</taxon>
        <taxon>Rhodobacterales</taxon>
        <taxon>Roseobacteraceae</taxon>
        <taxon>Salipiger</taxon>
    </lineage>
</organism>
<dbReference type="EMBL" id="CP015096">
    <property type="protein sequence ID" value="APZ55358.1"/>
    <property type="molecule type" value="Genomic_DNA"/>
</dbReference>
<keyword evidence="2" id="KW-1185">Reference proteome</keyword>
<protein>
    <submittedName>
        <fullName evidence="1">Uncharacterized protein</fullName>
    </submittedName>
</protein>
<dbReference type="Proteomes" id="UP000187059">
    <property type="component" value="Plasmid pPABY8"/>
</dbReference>
<dbReference type="KEGG" id="paby:Ga0080574_TMP5076"/>
<name>A0A1P8V157_9RHOB</name>
<geneLocation type="plasmid" evidence="2">
    <name>ppaby8</name>
</geneLocation>
<dbReference type="AlphaFoldDB" id="A0A1P8V157"/>
<reference evidence="1 2" key="1">
    <citation type="submission" date="2016-04" db="EMBL/GenBank/DDBJ databases">
        <title>Deep-sea bacteria in the southern Pacific.</title>
        <authorList>
            <person name="Tang K."/>
        </authorList>
    </citation>
    <scope>NUCLEOTIDE SEQUENCE [LARGE SCALE GENOMIC DNA]</scope>
    <source>
        <strain evidence="1 2">JLT2014</strain>
        <plasmid evidence="2">ppaby8</plasmid>
    </source>
</reference>